<evidence type="ECO:0000256" key="1">
    <source>
        <dbReference type="SAM" id="MobiDB-lite"/>
    </source>
</evidence>
<organism evidence="2 3">
    <name type="scientific">Xanthomonas campestris pv. phaseoli</name>
    <dbReference type="NCBI Taxonomy" id="317013"/>
    <lineage>
        <taxon>Bacteria</taxon>
        <taxon>Pseudomonadati</taxon>
        <taxon>Pseudomonadota</taxon>
        <taxon>Gammaproteobacteria</taxon>
        <taxon>Lysobacterales</taxon>
        <taxon>Lysobacteraceae</taxon>
        <taxon>Xanthomonas</taxon>
    </lineage>
</organism>
<protein>
    <submittedName>
        <fullName evidence="2">Uncharacterized protein</fullName>
    </submittedName>
</protein>
<sequence length="202" mass="21897">MSSENSKAPQRSRGGRPPRVEGEKLKRVNLSLRPSLLYGLELLAKAQHRSLSQSMEWALQVGLNSFSVDNEGLTIGDMLAGISGDPNEPRNLFHVFMSAPTLLSFEDAMTCEAIWTFPDASALEGDLARSLPLDEAHNALQTLYWEPAFASWEQIQKEVIAVTSRGGKPSHVPIREILGVESKGQLLAAYQKAAAARAAAGA</sequence>
<dbReference type="AlphaFoldDB" id="A0A7Z7IXP1"/>
<dbReference type="EMBL" id="OCZC01000054">
    <property type="protein sequence ID" value="SOO23493.1"/>
    <property type="molecule type" value="Genomic_DNA"/>
</dbReference>
<name>A0A7Z7IXP1_XANCH</name>
<accession>A0A7Z7IXP1</accession>
<feature type="region of interest" description="Disordered" evidence="1">
    <location>
        <begin position="1"/>
        <end position="25"/>
    </location>
</feature>
<proteinExistence type="predicted"/>
<evidence type="ECO:0000313" key="3">
    <source>
        <dbReference type="Proteomes" id="UP000234345"/>
    </source>
</evidence>
<evidence type="ECO:0000313" key="2">
    <source>
        <dbReference type="EMBL" id="SOO23493.1"/>
    </source>
</evidence>
<gene>
    <name evidence="2" type="ORF">XFF6991_280152</name>
</gene>
<reference evidence="2 3" key="1">
    <citation type="submission" date="2017-10" db="EMBL/GenBank/DDBJ databases">
        <authorList>
            <person name="Regsiter A."/>
            <person name="William W."/>
        </authorList>
    </citation>
    <scope>NUCLEOTIDE SEQUENCE [LARGE SCALE GENOMIC DNA]</scope>
    <source>
        <strain evidence="2 3">CFBP6991</strain>
    </source>
</reference>
<comment type="caution">
    <text evidence="2">The sequence shown here is derived from an EMBL/GenBank/DDBJ whole genome shotgun (WGS) entry which is preliminary data.</text>
</comment>
<dbReference type="Proteomes" id="UP000234345">
    <property type="component" value="Unassembled WGS sequence"/>
</dbReference>